<protein>
    <submittedName>
        <fullName evidence="1">Uncharacterized protein</fullName>
    </submittedName>
</protein>
<organism evidence="1 2">
    <name type="scientific">Chenggangzhangella methanolivorans</name>
    <dbReference type="NCBI Taxonomy" id="1437009"/>
    <lineage>
        <taxon>Bacteria</taxon>
        <taxon>Pseudomonadati</taxon>
        <taxon>Pseudomonadota</taxon>
        <taxon>Alphaproteobacteria</taxon>
        <taxon>Hyphomicrobiales</taxon>
        <taxon>Methylopilaceae</taxon>
        <taxon>Chenggangzhangella</taxon>
    </lineage>
</organism>
<dbReference type="Proteomes" id="UP000825701">
    <property type="component" value="Chromosome"/>
</dbReference>
<name>A0A9E6UQ54_9HYPH</name>
<dbReference type="AlphaFoldDB" id="A0A9E6UQ54"/>
<sequence length="93" mass="10194">MLSKSKVAEIADQVLRRTLGQHGYDHAEVRFGDDHDGAPSIFIDAFFREGSDATPGQATLTSITGLSSAFRGQGEDRFPYFRARFVGDEIGVE</sequence>
<dbReference type="RefSeq" id="WP_261405599.1">
    <property type="nucleotide sequence ID" value="NZ_CP081869.1"/>
</dbReference>
<dbReference type="KEGG" id="cmet:K6K41_13665"/>
<evidence type="ECO:0000313" key="2">
    <source>
        <dbReference type="Proteomes" id="UP000825701"/>
    </source>
</evidence>
<keyword evidence="2" id="KW-1185">Reference proteome</keyword>
<gene>
    <name evidence="1" type="ORF">K6K41_13665</name>
</gene>
<evidence type="ECO:0000313" key="1">
    <source>
        <dbReference type="EMBL" id="QZO02194.1"/>
    </source>
</evidence>
<dbReference type="EMBL" id="CP081869">
    <property type="protein sequence ID" value="QZO02194.1"/>
    <property type="molecule type" value="Genomic_DNA"/>
</dbReference>
<accession>A0A9E6UQ54</accession>
<reference evidence="1" key="1">
    <citation type="submission" date="2021-08" db="EMBL/GenBank/DDBJ databases">
        <authorList>
            <person name="Zhang H."/>
            <person name="Xu M."/>
            <person name="Yu Z."/>
            <person name="Yang L."/>
            <person name="Cai Y."/>
        </authorList>
    </citation>
    <scope>NUCLEOTIDE SEQUENCE</scope>
    <source>
        <strain evidence="1">CHL1</strain>
    </source>
</reference>
<proteinExistence type="predicted"/>